<dbReference type="Proteomes" id="UP000322139">
    <property type="component" value="Unassembled WGS sequence"/>
</dbReference>
<dbReference type="PROSITE" id="PS51257">
    <property type="entry name" value="PROKAR_LIPOPROTEIN"/>
    <property type="match status" value="1"/>
</dbReference>
<feature type="compositionally biased region" description="Basic and acidic residues" evidence="1">
    <location>
        <begin position="37"/>
        <end position="46"/>
    </location>
</feature>
<dbReference type="EMBL" id="VTER01000002">
    <property type="protein sequence ID" value="TYS50951.1"/>
    <property type="molecule type" value="Genomic_DNA"/>
</dbReference>
<feature type="compositionally biased region" description="Polar residues" evidence="1">
    <location>
        <begin position="21"/>
        <end position="31"/>
    </location>
</feature>
<accession>A0A5D4RKR6</accession>
<dbReference type="RefSeq" id="WP_148973347.1">
    <property type="nucleotide sequence ID" value="NZ_VTER01000002.1"/>
</dbReference>
<dbReference type="Pfam" id="PF07563">
    <property type="entry name" value="DUF1541"/>
    <property type="match status" value="2"/>
</dbReference>
<proteinExistence type="predicted"/>
<evidence type="ECO:0000256" key="1">
    <source>
        <dbReference type="SAM" id="MobiDB-lite"/>
    </source>
</evidence>
<protein>
    <submittedName>
        <fullName evidence="3">DUF1541 domain-containing protein</fullName>
    </submittedName>
</protein>
<feature type="region of interest" description="Disordered" evidence="1">
    <location>
        <begin position="21"/>
        <end position="58"/>
    </location>
</feature>
<feature type="domain" description="DUF1541" evidence="2">
    <location>
        <begin position="133"/>
        <end position="182"/>
    </location>
</feature>
<name>A0A5D4RKR6_9BACI</name>
<gene>
    <name evidence="3" type="ORF">FZD51_02595</name>
</gene>
<evidence type="ECO:0000313" key="3">
    <source>
        <dbReference type="EMBL" id="TYS50951.1"/>
    </source>
</evidence>
<dbReference type="AlphaFoldDB" id="A0A5D4RKR6"/>
<feature type="domain" description="DUF1541" evidence="2">
    <location>
        <begin position="68"/>
        <end position="119"/>
    </location>
</feature>
<organism evidence="3 4">
    <name type="scientific">Bacillus infantis</name>
    <dbReference type="NCBI Taxonomy" id="324767"/>
    <lineage>
        <taxon>Bacteria</taxon>
        <taxon>Bacillati</taxon>
        <taxon>Bacillota</taxon>
        <taxon>Bacilli</taxon>
        <taxon>Bacillales</taxon>
        <taxon>Bacillaceae</taxon>
        <taxon>Bacillus</taxon>
    </lineage>
</organism>
<dbReference type="InterPro" id="IPR011438">
    <property type="entry name" value="DUF1541"/>
</dbReference>
<evidence type="ECO:0000313" key="4">
    <source>
        <dbReference type="Proteomes" id="UP000322139"/>
    </source>
</evidence>
<comment type="caution">
    <text evidence="3">The sequence shown here is derived from an EMBL/GenBank/DDBJ whole genome shotgun (WGS) entry which is preliminary data.</text>
</comment>
<reference evidence="3 4" key="1">
    <citation type="submission" date="2019-08" db="EMBL/GenBank/DDBJ databases">
        <title>Bacillus genomes from the desert of Cuatro Cienegas, Coahuila.</title>
        <authorList>
            <person name="Olmedo-Alvarez G."/>
        </authorList>
    </citation>
    <scope>NUCLEOTIDE SEQUENCE [LARGE SCALE GENOMIC DNA]</scope>
    <source>
        <strain evidence="3 4">CH446_14T</strain>
    </source>
</reference>
<dbReference type="Gene3D" id="2.30.30.1210">
    <property type="entry name" value="Domain of unknown function DUF1541"/>
    <property type="match status" value="1"/>
</dbReference>
<evidence type="ECO:0000259" key="2">
    <source>
        <dbReference type="Pfam" id="PF07563"/>
    </source>
</evidence>
<sequence length="189" mass="20158">MKKKLIGVLSLAAVIGLSGCGNDSSTENYNNEAEEGQVDHSEHSEMNHSSSGEVHEGLKEADNATYPVGSTVILETGHMEGMEGAEAEVSGAYDTTVYAVSYTPTTGGEKVENHKWIIQEDIKDAGDSPYKAGDEVTLNVQHMEGMKGAKAVIDSAESTTVYMVDFTPTTGGEKVENHQWVTGDEISAK</sequence>